<dbReference type="NCBIfam" id="TIGR01490">
    <property type="entry name" value="HAD-SF-IB-hyp1"/>
    <property type="match status" value="1"/>
</dbReference>
<dbReference type="NCBIfam" id="TIGR01488">
    <property type="entry name" value="HAD-SF-IB"/>
    <property type="match status" value="1"/>
</dbReference>
<keyword evidence="2" id="KW-0479">Metal-binding</keyword>
<dbReference type="InterPro" id="IPR036412">
    <property type="entry name" value="HAD-like_sf"/>
</dbReference>
<dbReference type="Proteomes" id="UP000291469">
    <property type="component" value="Chromosome"/>
</dbReference>
<dbReference type="PANTHER" id="PTHR43344:SF13">
    <property type="entry name" value="PHOSPHATASE RV3661-RELATED"/>
    <property type="match status" value="1"/>
</dbReference>
<dbReference type="InterPro" id="IPR006385">
    <property type="entry name" value="HAD_hydro_SerB1"/>
</dbReference>
<dbReference type="GO" id="GO:0046872">
    <property type="term" value="F:metal ion binding"/>
    <property type="evidence" value="ECO:0007669"/>
    <property type="project" value="UniProtKB-KW"/>
</dbReference>
<dbReference type="Gene3D" id="1.20.1440.100">
    <property type="entry name" value="SG protein - dephosphorylation function"/>
    <property type="match status" value="1"/>
</dbReference>
<name>A0A411YDW8_9ACTN</name>
<organism evidence="5 6">
    <name type="scientific">Egibacter rhizosphaerae</name>
    <dbReference type="NCBI Taxonomy" id="1670831"/>
    <lineage>
        <taxon>Bacteria</taxon>
        <taxon>Bacillati</taxon>
        <taxon>Actinomycetota</taxon>
        <taxon>Nitriliruptoria</taxon>
        <taxon>Egibacterales</taxon>
        <taxon>Egibacteraceae</taxon>
        <taxon>Egibacter</taxon>
    </lineage>
</organism>
<dbReference type="CDD" id="cd02612">
    <property type="entry name" value="HAD_PGPPase"/>
    <property type="match status" value="1"/>
</dbReference>
<keyword evidence="6" id="KW-1185">Reference proteome</keyword>
<dbReference type="OrthoDB" id="25607at2"/>
<dbReference type="PANTHER" id="PTHR43344">
    <property type="entry name" value="PHOSPHOSERINE PHOSPHATASE"/>
    <property type="match status" value="1"/>
</dbReference>
<evidence type="ECO:0000256" key="4">
    <source>
        <dbReference type="ARBA" id="ARBA00022842"/>
    </source>
</evidence>
<dbReference type="RefSeq" id="WP_131154388.1">
    <property type="nucleotide sequence ID" value="NZ_CP036402.1"/>
</dbReference>
<evidence type="ECO:0000313" key="5">
    <source>
        <dbReference type="EMBL" id="QBI19391.1"/>
    </source>
</evidence>
<protein>
    <submittedName>
        <fullName evidence="5">HAD-IB family hydrolase</fullName>
    </submittedName>
</protein>
<dbReference type="SUPFAM" id="SSF56784">
    <property type="entry name" value="HAD-like"/>
    <property type="match status" value="1"/>
</dbReference>
<dbReference type="EMBL" id="CP036402">
    <property type="protein sequence ID" value="QBI19391.1"/>
    <property type="molecule type" value="Genomic_DNA"/>
</dbReference>
<evidence type="ECO:0000256" key="3">
    <source>
        <dbReference type="ARBA" id="ARBA00022801"/>
    </source>
</evidence>
<dbReference type="Pfam" id="PF12710">
    <property type="entry name" value="HAD"/>
    <property type="match status" value="1"/>
</dbReference>
<accession>A0A411YDW8</accession>
<dbReference type="AlphaFoldDB" id="A0A411YDW8"/>
<dbReference type="KEGG" id="erz:ER308_07400"/>
<dbReference type="GO" id="GO:0016787">
    <property type="term" value="F:hydrolase activity"/>
    <property type="evidence" value="ECO:0007669"/>
    <property type="project" value="UniProtKB-KW"/>
</dbReference>
<keyword evidence="4" id="KW-0460">Magnesium</keyword>
<evidence type="ECO:0000313" key="6">
    <source>
        <dbReference type="Proteomes" id="UP000291469"/>
    </source>
</evidence>
<dbReference type="InterPro" id="IPR050582">
    <property type="entry name" value="HAD-like_SerB"/>
</dbReference>
<dbReference type="Gene3D" id="3.40.50.1000">
    <property type="entry name" value="HAD superfamily/HAD-like"/>
    <property type="match status" value="1"/>
</dbReference>
<keyword evidence="3 5" id="KW-0378">Hydrolase</keyword>
<dbReference type="InterPro" id="IPR023214">
    <property type="entry name" value="HAD_sf"/>
</dbReference>
<proteinExistence type="inferred from homology"/>
<comment type="similarity">
    <text evidence="1">Belongs to the HAD-like hydrolase superfamily. SerB family.</text>
</comment>
<evidence type="ECO:0000256" key="1">
    <source>
        <dbReference type="ARBA" id="ARBA00009184"/>
    </source>
</evidence>
<reference evidence="5 6" key="1">
    <citation type="submission" date="2019-01" db="EMBL/GenBank/DDBJ databases">
        <title>Egibacter rhizosphaerae EGI 80759T.</title>
        <authorList>
            <person name="Chen D.-D."/>
            <person name="Tian Y."/>
            <person name="Jiao J.-Y."/>
            <person name="Zhang X.-T."/>
            <person name="Zhang Y.-G."/>
            <person name="Zhang Y."/>
            <person name="Xiao M."/>
            <person name="Shu W.-S."/>
            <person name="Li W.-J."/>
        </authorList>
    </citation>
    <scope>NUCLEOTIDE SEQUENCE [LARGE SCALE GENOMIC DNA]</scope>
    <source>
        <strain evidence="5 6">EGI 80759</strain>
    </source>
</reference>
<evidence type="ECO:0000256" key="2">
    <source>
        <dbReference type="ARBA" id="ARBA00022723"/>
    </source>
</evidence>
<sequence>MALGDGRRRAAAFFDLDKTVVAKSSALAYGRALHREGLISSTTVARTTYAQLSFQLFGADADKMDRSREAMLELMHGWNAARLRELVTEGLDEIIEPMLYPEALELLDEHRRAGHVLFLVSSAGEEIVQPLGSRLGVDRVIATRMGVDDEGRYDGTLDFYCYGPAKADAMRDVAAADQLDLEASYAYSDSITDLPMLEAVGHAVAVNPDRDLRHVAVERGWQVRDFERPESPPRLSHPHAEIVAGAGALSAVAALGWWLYHRRERSDPWSLASTWERLPFDRLAGARNTITRRTSGTLERVAEAGRRS</sequence>
<gene>
    <name evidence="5" type="ORF">ER308_07400</name>
</gene>